<proteinExistence type="inferred from homology"/>
<dbReference type="InterPro" id="IPR010997">
    <property type="entry name" value="HRDC-like_sf"/>
</dbReference>
<dbReference type="Proteomes" id="UP001300672">
    <property type="component" value="Chromosome"/>
</dbReference>
<dbReference type="GO" id="GO:0000166">
    <property type="term" value="F:nucleotide binding"/>
    <property type="evidence" value="ECO:0007669"/>
    <property type="project" value="InterPro"/>
</dbReference>
<evidence type="ECO:0000259" key="7">
    <source>
        <dbReference type="SMART" id="SM00341"/>
    </source>
</evidence>
<evidence type="ECO:0000256" key="2">
    <source>
        <dbReference type="ARBA" id="ARBA00022694"/>
    </source>
</evidence>
<keyword evidence="3 6" id="KW-0540">Nuclease</keyword>
<name>A0AA95H659_9GAMM</name>
<dbReference type="EMBL" id="CP124755">
    <property type="protein sequence ID" value="WGZ91431.1"/>
    <property type="molecule type" value="Genomic_DNA"/>
</dbReference>
<comment type="catalytic activity">
    <reaction evidence="6">
        <text>Exonucleolytic cleavage that removes extra residues from the 3'-terminus of tRNA to produce 5'-mononucleotides.</text>
        <dbReference type="EC" id="3.1.13.5"/>
    </reaction>
</comment>
<keyword evidence="4 6" id="KW-0378">Hydrolase</keyword>
<dbReference type="GO" id="GO:0042780">
    <property type="term" value="P:tRNA 3'-end processing"/>
    <property type="evidence" value="ECO:0007669"/>
    <property type="project" value="UniProtKB-UniRule"/>
</dbReference>
<dbReference type="InterPro" id="IPR006292">
    <property type="entry name" value="RNase_D"/>
</dbReference>
<dbReference type="GO" id="GO:0005737">
    <property type="term" value="C:cytoplasm"/>
    <property type="evidence" value="ECO:0007669"/>
    <property type="project" value="UniProtKB-SubCell"/>
</dbReference>
<dbReference type="PANTHER" id="PTHR47649">
    <property type="entry name" value="RIBONUCLEASE D"/>
    <property type="match status" value="1"/>
</dbReference>
<dbReference type="InterPro" id="IPR044876">
    <property type="entry name" value="HRDC_dom_sf"/>
</dbReference>
<feature type="domain" description="HRDC" evidence="7">
    <location>
        <begin position="210"/>
        <end position="290"/>
    </location>
</feature>
<dbReference type="HAMAP" id="MF_01899">
    <property type="entry name" value="RNase_D"/>
    <property type="match status" value="1"/>
</dbReference>
<dbReference type="SMART" id="SM00474">
    <property type="entry name" value="35EXOc"/>
    <property type="match status" value="1"/>
</dbReference>
<evidence type="ECO:0000256" key="5">
    <source>
        <dbReference type="ARBA" id="ARBA00022839"/>
    </source>
</evidence>
<feature type="domain" description="3'-5' exonuclease" evidence="8">
    <location>
        <begin position="2"/>
        <end position="171"/>
    </location>
</feature>
<dbReference type="AlphaFoldDB" id="A0AA95H659"/>
<evidence type="ECO:0000313" key="9">
    <source>
        <dbReference type="EMBL" id="WGZ91431.1"/>
    </source>
</evidence>
<dbReference type="SUPFAM" id="SSF53098">
    <property type="entry name" value="Ribonuclease H-like"/>
    <property type="match status" value="1"/>
</dbReference>
<keyword evidence="5 6" id="KW-0269">Exonuclease</keyword>
<protein>
    <recommendedName>
        <fullName evidence="6">Ribonuclease D</fullName>
        <shortName evidence="6">RNase D</shortName>
        <ecNumber evidence="6">3.1.13.5</ecNumber>
    </recommendedName>
</protein>
<reference evidence="9" key="2">
    <citation type="submission" date="2023-04" db="EMBL/GenBank/DDBJ databases">
        <authorList>
            <person name="Beletskiy A.V."/>
            <person name="Mardanov A.V."/>
            <person name="Ravin N.V."/>
        </authorList>
    </citation>
    <scope>NUCLEOTIDE SEQUENCE</scope>
    <source>
        <strain evidence="9">GKL-01</strain>
    </source>
</reference>
<keyword evidence="2 6" id="KW-0819">tRNA processing</keyword>
<dbReference type="InterPro" id="IPR002121">
    <property type="entry name" value="HRDC_dom"/>
</dbReference>
<dbReference type="InterPro" id="IPR036397">
    <property type="entry name" value="RNaseH_sf"/>
</dbReference>
<comment type="cofactor">
    <cofactor evidence="6">
        <name>a divalent metal cation</name>
        <dbReference type="ChEBI" id="CHEBI:60240"/>
    </cofactor>
</comment>
<dbReference type="GO" id="GO:0033890">
    <property type="term" value="F:ribonuclease D activity"/>
    <property type="evidence" value="ECO:0007669"/>
    <property type="project" value="UniProtKB-UniRule"/>
</dbReference>
<dbReference type="NCBIfam" id="TIGR01388">
    <property type="entry name" value="rnd"/>
    <property type="match status" value="1"/>
</dbReference>
<comment type="subcellular location">
    <subcellularLocation>
        <location evidence="6">Cytoplasm</location>
    </subcellularLocation>
</comment>
<dbReference type="GO" id="GO:0003676">
    <property type="term" value="F:nucleic acid binding"/>
    <property type="evidence" value="ECO:0007669"/>
    <property type="project" value="InterPro"/>
</dbReference>
<evidence type="ECO:0000256" key="3">
    <source>
        <dbReference type="ARBA" id="ARBA00022722"/>
    </source>
</evidence>
<gene>
    <name evidence="6 9" type="primary">rnd</name>
    <name evidence="9" type="ORF">QJT80_02910</name>
</gene>
<comment type="function">
    <text evidence="6">Exonuclease involved in the 3' processing of various precursor tRNAs. Initiates hydrolysis at the 3'-terminus of an RNA molecule and releases 5'-mononucleotides.</text>
</comment>
<evidence type="ECO:0000256" key="4">
    <source>
        <dbReference type="ARBA" id="ARBA00022801"/>
    </source>
</evidence>
<comment type="similarity">
    <text evidence="6">Belongs to the RNase D family.</text>
</comment>
<sequence>MFDYIATDQQLKNLLQQLDASEWLTLDTEFIRENTYFPKLCLIQIASENVLACIDPLSIKDLQPLFIWLAEPKRVKVLHSAWQDLELLYHVSGGLLPTPIFDTQVAAAIVGMGDQIGYGRLVEACVGIDLEKSQARTDWAQRPLTPQQLEYAIDDVRYLRDVYLFLQHEIKQLGREQWLNKALQRLMDRQTYAIDVQTSWQRVRNLQLLKPAQLAVLRELAKWREQYAVQHNIPRRWIVNDELLLELARKQPQSIEAIKVLRSMTEELANQYAADWLQCIQAGRAVEKANWPQLPKRRKLDTELQLVADLLMLVLQKIAQQHELAPQLIATRPQIEKMLVENRSQLAEDWRGALVNDTFQGILQGQIQVTVMNQQLQLLKMSTTNPIA</sequence>
<dbReference type="SMART" id="SM00341">
    <property type="entry name" value="HRDC"/>
    <property type="match status" value="1"/>
</dbReference>
<dbReference type="Pfam" id="PF01612">
    <property type="entry name" value="DNA_pol_A_exo1"/>
    <property type="match status" value="1"/>
</dbReference>
<dbReference type="GO" id="GO:0008408">
    <property type="term" value="F:3'-5' exonuclease activity"/>
    <property type="evidence" value="ECO:0007669"/>
    <property type="project" value="InterPro"/>
</dbReference>
<dbReference type="InterPro" id="IPR051086">
    <property type="entry name" value="RNase_D-like"/>
</dbReference>
<dbReference type="InterPro" id="IPR002562">
    <property type="entry name" value="3'-5'_exonuclease_dom"/>
</dbReference>
<dbReference type="Pfam" id="PF00570">
    <property type="entry name" value="HRDC"/>
    <property type="match status" value="1"/>
</dbReference>
<keyword evidence="1 6" id="KW-0963">Cytoplasm</keyword>
<evidence type="ECO:0000256" key="1">
    <source>
        <dbReference type="ARBA" id="ARBA00022490"/>
    </source>
</evidence>
<dbReference type="SUPFAM" id="SSF47819">
    <property type="entry name" value="HRDC-like"/>
    <property type="match status" value="2"/>
</dbReference>
<evidence type="ECO:0000256" key="6">
    <source>
        <dbReference type="HAMAP-Rule" id="MF_01899"/>
    </source>
</evidence>
<dbReference type="Gene3D" id="1.10.150.80">
    <property type="entry name" value="HRDC domain"/>
    <property type="match status" value="1"/>
</dbReference>
<dbReference type="CDD" id="cd06142">
    <property type="entry name" value="RNaseD_exo"/>
    <property type="match status" value="1"/>
</dbReference>
<dbReference type="Gene3D" id="3.30.420.10">
    <property type="entry name" value="Ribonuclease H-like superfamily/Ribonuclease H"/>
    <property type="match status" value="1"/>
</dbReference>
<evidence type="ECO:0000259" key="8">
    <source>
        <dbReference type="SMART" id="SM00474"/>
    </source>
</evidence>
<accession>A0AA95H659</accession>
<dbReference type="InterPro" id="IPR012337">
    <property type="entry name" value="RNaseH-like_sf"/>
</dbReference>
<dbReference type="KEGG" id="tdu:QJT80_02910"/>
<dbReference type="PANTHER" id="PTHR47649:SF1">
    <property type="entry name" value="RIBONUCLEASE D"/>
    <property type="match status" value="1"/>
</dbReference>
<dbReference type="EC" id="3.1.13.5" evidence="6"/>
<reference evidence="9" key="1">
    <citation type="journal article" date="2023" name="Int. J. Mol. Sci.">
        <title>Metagenomics Revealed a New Genus 'Candidatus Thiocaldithrix dubininis' gen. nov., sp. nov. and a New Species 'Candidatus Thiothrix putei' sp. nov. in the Family Thiotrichaceae, Some Members of Which Have Traits of Both Na+- and H+-Motive Energetics.</title>
        <authorList>
            <person name="Ravin N.V."/>
            <person name="Muntyan M.S."/>
            <person name="Smolyakov D.D."/>
            <person name="Rudenko T.S."/>
            <person name="Beletsky A.V."/>
            <person name="Mardanov A.V."/>
            <person name="Grabovich M.Y."/>
        </authorList>
    </citation>
    <scope>NUCLEOTIDE SEQUENCE</scope>
    <source>
        <strain evidence="9">GKL-01</strain>
    </source>
</reference>
<organism evidence="9">
    <name type="scientific">Candidatus Thiocaldithrix dubininis</name>
    <dbReference type="NCBI Taxonomy" id="3080823"/>
    <lineage>
        <taxon>Bacteria</taxon>
        <taxon>Pseudomonadati</taxon>
        <taxon>Pseudomonadota</taxon>
        <taxon>Gammaproteobacteria</taxon>
        <taxon>Thiotrichales</taxon>
        <taxon>Thiotrichaceae</taxon>
        <taxon>Candidatus Thiocaldithrix</taxon>
    </lineage>
</organism>